<dbReference type="EMBL" id="CAHPSC010000011">
    <property type="protein sequence ID" value="CAB5675264.1"/>
    <property type="molecule type" value="Genomic_DNA"/>
</dbReference>
<evidence type="ECO:0008006" key="3">
    <source>
        <dbReference type="Google" id="ProtNLM"/>
    </source>
</evidence>
<name>A0AA35D6C8_9BURK</name>
<proteinExistence type="predicted"/>
<accession>A0AA35D6C8</accession>
<sequence>MTNAWLQVAQEALKVPGLLVEIYGDLAKPGVKQAGRALETVIGLGNTVLWPIAWANERSRIALEKNLEKYRKEMEGVAEDKVVGVAPEIGVPVAEKLTYVTDDRLTNLYVKLLATASNQDTLGNAHPSFVNVINNLSPDEARLLEYFVSNNSMPFVIGKAVAPAKSSHFPITAPIVPVEALEGLAFPLNMDAYLSNLGGLGLVEVRDDQWLSDDTIYAPLRDRHKVALESHITTHPAYSGSKLDFKKGTVNCTSFGRKFISACHAQ</sequence>
<dbReference type="Proteomes" id="UP000834458">
    <property type="component" value="Unassembled WGS sequence"/>
</dbReference>
<organism evidence="1 2">
    <name type="scientific">Comamonas aquatica</name>
    <dbReference type="NCBI Taxonomy" id="225991"/>
    <lineage>
        <taxon>Bacteria</taxon>
        <taxon>Pseudomonadati</taxon>
        <taxon>Pseudomonadota</taxon>
        <taxon>Betaproteobacteria</taxon>
        <taxon>Burkholderiales</taxon>
        <taxon>Comamonadaceae</taxon>
        <taxon>Comamonas</taxon>
    </lineage>
</organism>
<dbReference type="AlphaFoldDB" id="A0AA35D6C8"/>
<comment type="caution">
    <text evidence="1">The sequence shown here is derived from an EMBL/GenBank/DDBJ whole genome shotgun (WGS) entry which is preliminary data.</text>
</comment>
<dbReference type="RefSeq" id="WP_234686382.1">
    <property type="nucleotide sequence ID" value="NZ_CAHPSC010000011.1"/>
</dbReference>
<gene>
    <name evidence="1" type="ORF">GHA_01088</name>
</gene>
<dbReference type="Pfam" id="PF14337">
    <property type="entry name" value="Abi_alpha"/>
    <property type="match status" value="1"/>
</dbReference>
<protein>
    <recommendedName>
        <fullName evidence="3">DUF4393 domain-containing protein</fullName>
    </recommendedName>
</protein>
<dbReference type="Gene3D" id="3.30.110.190">
    <property type="match status" value="1"/>
</dbReference>
<reference evidence="1" key="1">
    <citation type="submission" date="2020-05" db="EMBL/GenBank/DDBJ databases">
        <authorList>
            <person name="Delgado-Blas J."/>
        </authorList>
    </citation>
    <scope>NUCLEOTIDE SEQUENCE</scope>
    <source>
        <strain evidence="1">BB1454</strain>
    </source>
</reference>
<evidence type="ECO:0000313" key="2">
    <source>
        <dbReference type="Proteomes" id="UP000834458"/>
    </source>
</evidence>
<dbReference type="InterPro" id="IPR025506">
    <property type="entry name" value="Abi_alpha"/>
</dbReference>
<evidence type="ECO:0000313" key="1">
    <source>
        <dbReference type="EMBL" id="CAB5675264.1"/>
    </source>
</evidence>